<accession>B4HT96</accession>
<keyword evidence="2" id="KW-1185">Reference proteome</keyword>
<dbReference type="AlphaFoldDB" id="B4HT96"/>
<dbReference type="Proteomes" id="UP000001292">
    <property type="component" value="Unassembled WGS sequence"/>
</dbReference>
<protein>
    <submittedName>
        <fullName evidence="1">GM20029</fullName>
    </submittedName>
</protein>
<gene>
    <name evidence="1" type="primary">Dsec\GM20029</name>
    <name evidence="1" type="ORF">Dsec_GM20029</name>
</gene>
<dbReference type="EMBL" id="CH480816">
    <property type="protein sequence ID" value="EDW48197.1"/>
    <property type="molecule type" value="Genomic_DNA"/>
</dbReference>
<dbReference type="HOGENOM" id="CLU_2742773_0_0_1"/>
<organism evidence="2">
    <name type="scientific">Drosophila sechellia</name>
    <name type="common">Fruit fly</name>
    <dbReference type="NCBI Taxonomy" id="7238"/>
    <lineage>
        <taxon>Eukaryota</taxon>
        <taxon>Metazoa</taxon>
        <taxon>Ecdysozoa</taxon>
        <taxon>Arthropoda</taxon>
        <taxon>Hexapoda</taxon>
        <taxon>Insecta</taxon>
        <taxon>Pterygota</taxon>
        <taxon>Neoptera</taxon>
        <taxon>Endopterygota</taxon>
        <taxon>Diptera</taxon>
        <taxon>Brachycera</taxon>
        <taxon>Muscomorpha</taxon>
        <taxon>Ephydroidea</taxon>
        <taxon>Drosophilidae</taxon>
        <taxon>Drosophila</taxon>
        <taxon>Sophophora</taxon>
    </lineage>
</organism>
<reference evidence="1 2" key="1">
    <citation type="journal article" date="2007" name="Nature">
        <title>Evolution of genes and genomes on the Drosophila phylogeny.</title>
        <authorList>
            <consortium name="Drosophila 12 Genomes Consortium"/>
            <person name="Clark A.G."/>
            <person name="Eisen M.B."/>
            <person name="Smith D.R."/>
            <person name="Bergman C.M."/>
            <person name="Oliver B."/>
            <person name="Markow T.A."/>
            <person name="Kaufman T.C."/>
            <person name="Kellis M."/>
            <person name="Gelbart W."/>
            <person name="Iyer V.N."/>
            <person name="Pollard D.A."/>
            <person name="Sackton T.B."/>
            <person name="Larracuente A.M."/>
            <person name="Singh N.D."/>
            <person name="Abad J.P."/>
            <person name="Abt D.N."/>
            <person name="Adryan B."/>
            <person name="Aguade M."/>
            <person name="Akashi H."/>
            <person name="Anderson W.W."/>
            <person name="Aquadro C.F."/>
            <person name="Ardell D.H."/>
            <person name="Arguello R."/>
            <person name="Artieri C.G."/>
            <person name="Barbash D.A."/>
            <person name="Barker D."/>
            <person name="Barsanti P."/>
            <person name="Batterham P."/>
            <person name="Batzoglou S."/>
            <person name="Begun D."/>
            <person name="Bhutkar A."/>
            <person name="Blanco E."/>
            <person name="Bosak S.A."/>
            <person name="Bradley R.K."/>
            <person name="Brand A.D."/>
            <person name="Brent M.R."/>
            <person name="Brooks A.N."/>
            <person name="Brown R.H."/>
            <person name="Butlin R.K."/>
            <person name="Caggese C."/>
            <person name="Calvi B.R."/>
            <person name="Bernardo de Carvalho A."/>
            <person name="Caspi A."/>
            <person name="Castrezana S."/>
            <person name="Celniker S.E."/>
            <person name="Chang J.L."/>
            <person name="Chapple C."/>
            <person name="Chatterji S."/>
            <person name="Chinwalla A."/>
            <person name="Civetta A."/>
            <person name="Clifton S.W."/>
            <person name="Comeron J.M."/>
            <person name="Costello J.C."/>
            <person name="Coyne J.A."/>
            <person name="Daub J."/>
            <person name="David R.G."/>
            <person name="Delcher A.L."/>
            <person name="Delehaunty K."/>
            <person name="Do C.B."/>
            <person name="Ebling H."/>
            <person name="Edwards K."/>
            <person name="Eickbush T."/>
            <person name="Evans J.D."/>
            <person name="Filipski A."/>
            <person name="Findeiss S."/>
            <person name="Freyhult E."/>
            <person name="Fulton L."/>
            <person name="Fulton R."/>
            <person name="Garcia A.C."/>
            <person name="Gardiner A."/>
            <person name="Garfield D.A."/>
            <person name="Garvin B.E."/>
            <person name="Gibson G."/>
            <person name="Gilbert D."/>
            <person name="Gnerre S."/>
            <person name="Godfrey J."/>
            <person name="Good R."/>
            <person name="Gotea V."/>
            <person name="Gravely B."/>
            <person name="Greenberg A.J."/>
            <person name="Griffiths-Jones S."/>
            <person name="Gross S."/>
            <person name="Guigo R."/>
            <person name="Gustafson E.A."/>
            <person name="Haerty W."/>
            <person name="Hahn M.W."/>
            <person name="Halligan D.L."/>
            <person name="Halpern A.L."/>
            <person name="Halter G.M."/>
            <person name="Han M.V."/>
            <person name="Heger A."/>
            <person name="Hillier L."/>
            <person name="Hinrichs A.S."/>
            <person name="Holmes I."/>
            <person name="Hoskins R.A."/>
            <person name="Hubisz M.J."/>
            <person name="Hultmark D."/>
            <person name="Huntley M.A."/>
            <person name="Jaffe D.B."/>
            <person name="Jagadeeshan S."/>
            <person name="Jeck W.R."/>
            <person name="Johnson J."/>
            <person name="Jones C.D."/>
            <person name="Jordan W.C."/>
            <person name="Karpen G.H."/>
            <person name="Kataoka E."/>
            <person name="Keightley P.D."/>
            <person name="Kheradpour P."/>
            <person name="Kirkness E.F."/>
            <person name="Koerich L.B."/>
            <person name="Kristiansen K."/>
            <person name="Kudrna D."/>
            <person name="Kulathinal R.J."/>
            <person name="Kumar S."/>
            <person name="Kwok R."/>
            <person name="Lander E."/>
            <person name="Langley C.H."/>
            <person name="Lapoint R."/>
            <person name="Lazzaro B.P."/>
            <person name="Lee S.J."/>
            <person name="Levesque L."/>
            <person name="Li R."/>
            <person name="Lin C.F."/>
            <person name="Lin M.F."/>
            <person name="Lindblad-Toh K."/>
            <person name="Llopart A."/>
            <person name="Long M."/>
            <person name="Low L."/>
            <person name="Lozovsky E."/>
            <person name="Lu J."/>
            <person name="Luo M."/>
            <person name="Machado C.A."/>
            <person name="Makalowski W."/>
            <person name="Marzo M."/>
            <person name="Matsuda M."/>
            <person name="Matzkin L."/>
            <person name="McAllister B."/>
            <person name="McBride C.S."/>
            <person name="McKernan B."/>
            <person name="McKernan K."/>
            <person name="Mendez-Lago M."/>
            <person name="Minx P."/>
            <person name="Mollenhauer M.U."/>
            <person name="Montooth K."/>
            <person name="Mount S.M."/>
            <person name="Mu X."/>
            <person name="Myers E."/>
            <person name="Negre B."/>
            <person name="Newfeld S."/>
            <person name="Nielsen R."/>
            <person name="Noor M.A."/>
            <person name="O'Grady P."/>
            <person name="Pachter L."/>
            <person name="Papaceit M."/>
            <person name="Parisi M.J."/>
            <person name="Parisi M."/>
            <person name="Parts L."/>
            <person name="Pedersen J.S."/>
            <person name="Pesole G."/>
            <person name="Phillippy A.M."/>
            <person name="Ponting C.P."/>
            <person name="Pop M."/>
            <person name="Porcelli D."/>
            <person name="Powell J.R."/>
            <person name="Prohaska S."/>
            <person name="Pruitt K."/>
            <person name="Puig M."/>
            <person name="Quesneville H."/>
            <person name="Ram K.R."/>
            <person name="Rand D."/>
            <person name="Rasmussen M.D."/>
            <person name="Reed L.K."/>
            <person name="Reenan R."/>
            <person name="Reily A."/>
            <person name="Remington K.A."/>
            <person name="Rieger T.T."/>
            <person name="Ritchie M.G."/>
            <person name="Robin C."/>
            <person name="Rogers Y.H."/>
            <person name="Rohde C."/>
            <person name="Rozas J."/>
            <person name="Rubenfield M.J."/>
            <person name="Ruiz A."/>
            <person name="Russo S."/>
            <person name="Salzberg S.L."/>
            <person name="Sanchez-Gracia A."/>
            <person name="Saranga D.J."/>
            <person name="Sato H."/>
            <person name="Schaeffer S.W."/>
            <person name="Schatz M.C."/>
            <person name="Schlenke T."/>
            <person name="Schwartz R."/>
            <person name="Segarra C."/>
            <person name="Singh R.S."/>
            <person name="Sirot L."/>
            <person name="Sirota M."/>
            <person name="Sisneros N.B."/>
            <person name="Smith C.D."/>
            <person name="Smith T.F."/>
            <person name="Spieth J."/>
            <person name="Stage D.E."/>
            <person name="Stark A."/>
            <person name="Stephan W."/>
            <person name="Strausberg R.L."/>
            <person name="Strempel S."/>
            <person name="Sturgill D."/>
            <person name="Sutton G."/>
            <person name="Sutton G.G."/>
            <person name="Tao W."/>
            <person name="Teichmann S."/>
            <person name="Tobari Y.N."/>
            <person name="Tomimura Y."/>
            <person name="Tsolas J.M."/>
            <person name="Valente V.L."/>
            <person name="Venter E."/>
            <person name="Venter J.C."/>
            <person name="Vicario S."/>
            <person name="Vieira F.G."/>
            <person name="Vilella A.J."/>
            <person name="Villasante A."/>
            <person name="Walenz B."/>
            <person name="Wang J."/>
            <person name="Wasserman M."/>
            <person name="Watts T."/>
            <person name="Wilson D."/>
            <person name="Wilson R.K."/>
            <person name="Wing R.A."/>
            <person name="Wolfner M.F."/>
            <person name="Wong A."/>
            <person name="Wong G.K."/>
            <person name="Wu C.I."/>
            <person name="Wu G."/>
            <person name="Yamamoto D."/>
            <person name="Yang H.P."/>
            <person name="Yang S.P."/>
            <person name="Yorke J.A."/>
            <person name="Yoshida K."/>
            <person name="Zdobnov E."/>
            <person name="Zhang P."/>
            <person name="Zhang Y."/>
            <person name="Zimin A.V."/>
            <person name="Baldwin J."/>
            <person name="Abdouelleil A."/>
            <person name="Abdulkadir J."/>
            <person name="Abebe A."/>
            <person name="Abera B."/>
            <person name="Abreu J."/>
            <person name="Acer S.C."/>
            <person name="Aftuck L."/>
            <person name="Alexander A."/>
            <person name="An P."/>
            <person name="Anderson E."/>
            <person name="Anderson S."/>
            <person name="Arachi H."/>
            <person name="Azer M."/>
            <person name="Bachantsang P."/>
            <person name="Barry A."/>
            <person name="Bayul T."/>
            <person name="Berlin A."/>
            <person name="Bessette D."/>
            <person name="Bloom T."/>
            <person name="Blye J."/>
            <person name="Boguslavskiy L."/>
            <person name="Bonnet C."/>
            <person name="Boukhgalter B."/>
            <person name="Bourzgui I."/>
            <person name="Brown A."/>
            <person name="Cahill P."/>
            <person name="Channer S."/>
            <person name="Cheshatsang Y."/>
            <person name="Chuda L."/>
            <person name="Citroen M."/>
            <person name="Collymore A."/>
            <person name="Cooke P."/>
            <person name="Costello M."/>
            <person name="D'Aco K."/>
            <person name="Daza R."/>
            <person name="De Haan G."/>
            <person name="DeGray S."/>
            <person name="DeMaso C."/>
            <person name="Dhargay N."/>
            <person name="Dooley K."/>
            <person name="Dooley E."/>
            <person name="Doricent M."/>
            <person name="Dorje P."/>
            <person name="Dorjee K."/>
            <person name="Dupes A."/>
            <person name="Elong R."/>
            <person name="Falk J."/>
            <person name="Farina A."/>
            <person name="Faro S."/>
            <person name="Ferguson D."/>
            <person name="Fisher S."/>
            <person name="Foley C.D."/>
            <person name="Franke A."/>
            <person name="Friedrich D."/>
            <person name="Gadbois L."/>
            <person name="Gearin G."/>
            <person name="Gearin C.R."/>
            <person name="Giannoukos G."/>
            <person name="Goode T."/>
            <person name="Graham J."/>
            <person name="Grandbois E."/>
            <person name="Grewal S."/>
            <person name="Gyaltsen K."/>
            <person name="Hafez N."/>
            <person name="Hagos B."/>
            <person name="Hall J."/>
            <person name="Henson C."/>
            <person name="Hollinger A."/>
            <person name="Honan T."/>
            <person name="Huard M.D."/>
            <person name="Hughes L."/>
            <person name="Hurhula B."/>
            <person name="Husby M.E."/>
            <person name="Kamat A."/>
            <person name="Kanga B."/>
            <person name="Kashin S."/>
            <person name="Khazanovich D."/>
            <person name="Kisner P."/>
            <person name="Lance K."/>
            <person name="Lara M."/>
            <person name="Lee W."/>
            <person name="Lennon N."/>
            <person name="Letendre F."/>
            <person name="LeVine R."/>
            <person name="Lipovsky A."/>
            <person name="Liu X."/>
            <person name="Liu J."/>
            <person name="Liu S."/>
            <person name="Lokyitsang T."/>
            <person name="Lokyitsang Y."/>
            <person name="Lubonja R."/>
            <person name="Lui A."/>
            <person name="MacDonald P."/>
            <person name="Magnisalis V."/>
            <person name="Maru K."/>
            <person name="Matthews C."/>
            <person name="McCusker W."/>
            <person name="McDonough S."/>
            <person name="Mehta T."/>
            <person name="Meldrim J."/>
            <person name="Meneus L."/>
            <person name="Mihai O."/>
            <person name="Mihalev A."/>
            <person name="Mihova T."/>
            <person name="Mittelman R."/>
            <person name="Mlenga V."/>
            <person name="Montmayeur A."/>
            <person name="Mulrain L."/>
            <person name="Navidi A."/>
            <person name="Naylor J."/>
            <person name="Negash T."/>
            <person name="Nguyen T."/>
            <person name="Nguyen N."/>
            <person name="Nicol R."/>
            <person name="Norbu C."/>
            <person name="Norbu N."/>
            <person name="Novod N."/>
            <person name="O'Neill B."/>
            <person name="Osman S."/>
            <person name="Markiewicz E."/>
            <person name="Oyono O.L."/>
            <person name="Patti C."/>
            <person name="Phunkhang P."/>
            <person name="Pierre F."/>
            <person name="Priest M."/>
            <person name="Raghuraman S."/>
            <person name="Rege F."/>
            <person name="Reyes R."/>
            <person name="Rise C."/>
            <person name="Rogov P."/>
            <person name="Ross K."/>
            <person name="Ryan E."/>
            <person name="Settipalli S."/>
            <person name="Shea T."/>
            <person name="Sherpa N."/>
            <person name="Shi L."/>
            <person name="Shih D."/>
            <person name="Sparrow T."/>
            <person name="Spaulding J."/>
            <person name="Stalker J."/>
            <person name="Stange-Thomann N."/>
            <person name="Stavropoulos S."/>
            <person name="Stone C."/>
            <person name="Strader C."/>
            <person name="Tesfaye S."/>
            <person name="Thomson T."/>
            <person name="Thoulutsang Y."/>
            <person name="Thoulutsang D."/>
            <person name="Topham K."/>
            <person name="Topping I."/>
            <person name="Tsamla T."/>
            <person name="Vassiliev H."/>
            <person name="Vo A."/>
            <person name="Wangchuk T."/>
            <person name="Wangdi T."/>
            <person name="Weiand M."/>
            <person name="Wilkinson J."/>
            <person name="Wilson A."/>
            <person name="Yadav S."/>
            <person name="Young G."/>
            <person name="Yu Q."/>
            <person name="Zembek L."/>
            <person name="Zhong D."/>
            <person name="Zimmer A."/>
            <person name="Zwirko Z."/>
            <person name="Jaffe D.B."/>
            <person name="Alvarez P."/>
            <person name="Brockman W."/>
            <person name="Butler J."/>
            <person name="Chin C."/>
            <person name="Gnerre S."/>
            <person name="Grabherr M."/>
            <person name="Kleber M."/>
            <person name="Mauceli E."/>
            <person name="MacCallum I."/>
        </authorList>
    </citation>
    <scope>NUCLEOTIDE SEQUENCE [LARGE SCALE GENOMIC DNA]</scope>
    <source>
        <strain evidence="2">Rob3c / Tucson 14021-0248.25</strain>
    </source>
</reference>
<proteinExistence type="predicted"/>
<evidence type="ECO:0000313" key="1">
    <source>
        <dbReference type="EMBL" id="EDW48197.1"/>
    </source>
</evidence>
<name>B4HT96_DROSE</name>
<evidence type="ECO:0000313" key="2">
    <source>
        <dbReference type="Proteomes" id="UP000001292"/>
    </source>
</evidence>
<sequence>MDDDCEDDDDDVEDEARLGDMVIPTKHLTLSHPLYATPPAYVLNQPPTPPTDDKANKKQTNICLAVYVAVH</sequence>